<dbReference type="PRINTS" id="PR00364">
    <property type="entry name" value="DISEASERSIST"/>
</dbReference>
<evidence type="ECO:0000256" key="2">
    <source>
        <dbReference type="SAM" id="MobiDB-lite"/>
    </source>
</evidence>
<gene>
    <name evidence="6" type="ORF">EJB05_38336</name>
</gene>
<feature type="domain" description="NB-ARC" evidence="3">
    <location>
        <begin position="112"/>
        <end position="293"/>
    </location>
</feature>
<evidence type="ECO:0000259" key="3">
    <source>
        <dbReference type="Pfam" id="PF00931"/>
    </source>
</evidence>
<dbReference type="Gramene" id="TVU14840">
    <property type="protein sequence ID" value="TVU14840"/>
    <property type="gene ID" value="EJB05_38336"/>
</dbReference>
<accession>A0A5J9TTV2</accession>
<keyword evidence="1" id="KW-0611">Plant defense</keyword>
<feature type="domain" description="Disease resistance protein winged helix" evidence="4">
    <location>
        <begin position="379"/>
        <end position="447"/>
    </location>
</feature>
<dbReference type="PANTHER" id="PTHR23155:SF1149">
    <property type="entry name" value="OS04G0620950 PROTEIN"/>
    <property type="match status" value="1"/>
</dbReference>
<name>A0A5J9TTV2_9POAL</name>
<dbReference type="InterPro" id="IPR056789">
    <property type="entry name" value="LRR_R13L1-DRL21"/>
</dbReference>
<dbReference type="Pfam" id="PF23559">
    <property type="entry name" value="WHD_DRP"/>
    <property type="match status" value="1"/>
</dbReference>
<reference evidence="6 7" key="1">
    <citation type="journal article" date="2019" name="Sci. Rep.">
        <title>A high-quality genome of Eragrostis curvula grass provides insights into Poaceae evolution and supports new strategies to enhance forage quality.</title>
        <authorList>
            <person name="Carballo J."/>
            <person name="Santos B.A.C.M."/>
            <person name="Zappacosta D."/>
            <person name="Garbus I."/>
            <person name="Selva J.P."/>
            <person name="Gallo C.A."/>
            <person name="Diaz A."/>
            <person name="Albertini E."/>
            <person name="Caccamo M."/>
            <person name="Echenique V."/>
        </authorList>
    </citation>
    <scope>NUCLEOTIDE SEQUENCE [LARGE SCALE GENOMIC DNA]</scope>
    <source>
        <strain evidence="7">cv. Victoria</strain>
        <tissue evidence="6">Leaf</tissue>
    </source>
</reference>
<dbReference type="SUPFAM" id="SSF52540">
    <property type="entry name" value="P-loop containing nucleoside triphosphate hydrolases"/>
    <property type="match status" value="1"/>
</dbReference>
<dbReference type="EMBL" id="RWGY01000031">
    <property type="protein sequence ID" value="TVU14840.1"/>
    <property type="molecule type" value="Genomic_DNA"/>
</dbReference>
<dbReference type="InterPro" id="IPR058922">
    <property type="entry name" value="WHD_DRP"/>
</dbReference>
<dbReference type="InterPro" id="IPR032675">
    <property type="entry name" value="LRR_dom_sf"/>
</dbReference>
<dbReference type="InterPro" id="IPR036388">
    <property type="entry name" value="WH-like_DNA-bd_sf"/>
</dbReference>
<dbReference type="Proteomes" id="UP000324897">
    <property type="component" value="Unassembled WGS sequence"/>
</dbReference>
<dbReference type="Gene3D" id="3.80.10.10">
    <property type="entry name" value="Ribonuclease Inhibitor"/>
    <property type="match status" value="1"/>
</dbReference>
<feature type="region of interest" description="Disordered" evidence="2">
    <location>
        <begin position="1"/>
        <end position="21"/>
    </location>
</feature>
<organism evidence="6 7">
    <name type="scientific">Eragrostis curvula</name>
    <name type="common">weeping love grass</name>
    <dbReference type="NCBI Taxonomy" id="38414"/>
    <lineage>
        <taxon>Eukaryota</taxon>
        <taxon>Viridiplantae</taxon>
        <taxon>Streptophyta</taxon>
        <taxon>Embryophyta</taxon>
        <taxon>Tracheophyta</taxon>
        <taxon>Spermatophyta</taxon>
        <taxon>Magnoliopsida</taxon>
        <taxon>Liliopsida</taxon>
        <taxon>Poales</taxon>
        <taxon>Poaceae</taxon>
        <taxon>PACMAD clade</taxon>
        <taxon>Chloridoideae</taxon>
        <taxon>Eragrostideae</taxon>
        <taxon>Eragrostidinae</taxon>
        <taxon>Eragrostis</taxon>
    </lineage>
</organism>
<dbReference type="Gene3D" id="3.40.50.300">
    <property type="entry name" value="P-loop containing nucleotide triphosphate hydrolases"/>
    <property type="match status" value="1"/>
</dbReference>
<dbReference type="InterPro" id="IPR044974">
    <property type="entry name" value="Disease_R_plants"/>
</dbReference>
<evidence type="ECO:0000313" key="6">
    <source>
        <dbReference type="EMBL" id="TVU14840.1"/>
    </source>
</evidence>
<feature type="non-terminal residue" evidence="6">
    <location>
        <position position="1"/>
    </location>
</feature>
<dbReference type="AlphaFoldDB" id="A0A5J9TTV2"/>
<dbReference type="Pfam" id="PF00931">
    <property type="entry name" value="NB-ARC"/>
    <property type="match status" value="1"/>
</dbReference>
<comment type="caution">
    <text evidence="6">The sequence shown here is derived from an EMBL/GenBank/DDBJ whole genome shotgun (WGS) entry which is preliminary data.</text>
</comment>
<keyword evidence="7" id="KW-1185">Reference proteome</keyword>
<dbReference type="PANTHER" id="PTHR23155">
    <property type="entry name" value="DISEASE RESISTANCE PROTEIN RP"/>
    <property type="match status" value="1"/>
</dbReference>
<proteinExistence type="predicted"/>
<feature type="domain" description="R13L1/DRL21-like LRR repeat region" evidence="5">
    <location>
        <begin position="640"/>
        <end position="782"/>
    </location>
</feature>
<evidence type="ECO:0000256" key="1">
    <source>
        <dbReference type="ARBA" id="ARBA00022821"/>
    </source>
</evidence>
<dbReference type="GO" id="GO:0098542">
    <property type="term" value="P:defense response to other organism"/>
    <property type="evidence" value="ECO:0007669"/>
    <property type="project" value="TreeGrafter"/>
</dbReference>
<sequence length="909" mass="102356">MTNTRSFSSCSDGAPNGTSDATLDSVIRKRIGIDEASTLNISRHDNTCHWNTADSCKRIHQITLELQGLRGAVTELLKDSVAPSDQYQSNTSDTRLRTTSLVPRKVYGRDAEKDYIIRVLTAAESDVIAVLPIVGIAGVGKTALAQLVYNDPEVESQFNRIWVCVSYNFDEVALTREMLDFFPQETKKGDPKIQYKHETISRLGKLQEILEAHVQCHSTRFLLILDDVWHNLDDCQWRRLLLPLQSSLKKGNVILITTRDLSVAQRIGTEEPIKLGALEMDDFWSLYKLFALRDDNYILHPSLNMIGEEIHKKLKGNPLALETAGQILRKPLNIEHWSSILKNEDWKSLQLRGGIMAALKLSYDQLPYNLQQCFLYCTIFPNNYKFLDKDLVRAWISLGFVTCTSSGKKLEETGHDYLNNLVNLCFFEQAVARHKTCYVICGIMHDFGRLVSKTVFTTIDSLEFNEILPTIHHLSIITDSAYSCGQQGTILRNEMFEKNLQSIFESAGQLRTLVLLGKYDTFFFGSFQNMLQRAQNLRLLQISAVGHTFYSFRGSLVSPVHLRHLKLEFSEAFNDFPRAPSKWYHIQVLDVDNSRTILTSLIGMDNLVSLRHLVASGSVYFSSIGKVTSLQEVICAGSDITKLQSMRELVQLGMYKLGNVTTRDVACGASLKEKQNLEKLQLSWKDNFPPDEDDCSLVTDSNNSPTSTHFADTASDVLEGLEPHNNLKYFQISGYSGATSPAWLAYSVTSLRALHLDDIGEWQILPSLENLPFLIKLKLTNMKKVIEVSIPSLEELVLLKLPKLELCSCSSVMDLSSSLRVLKISDCRVLKSFPLFESCEKFNMEQKSWLCHLDKLTIHNCSQLKISNHLPPSSTVSELSIRGVLEVPDMKGSPDKMEFFLSSGDAAGG</sequence>
<protein>
    <submittedName>
        <fullName evidence="6">Uncharacterized protein</fullName>
    </submittedName>
</protein>
<evidence type="ECO:0000259" key="4">
    <source>
        <dbReference type="Pfam" id="PF23559"/>
    </source>
</evidence>
<dbReference type="GO" id="GO:0043531">
    <property type="term" value="F:ADP binding"/>
    <property type="evidence" value="ECO:0007669"/>
    <property type="project" value="InterPro"/>
</dbReference>
<evidence type="ECO:0000313" key="7">
    <source>
        <dbReference type="Proteomes" id="UP000324897"/>
    </source>
</evidence>
<dbReference type="Gene3D" id="1.10.10.10">
    <property type="entry name" value="Winged helix-like DNA-binding domain superfamily/Winged helix DNA-binding domain"/>
    <property type="match status" value="1"/>
</dbReference>
<dbReference type="InterPro" id="IPR027417">
    <property type="entry name" value="P-loop_NTPase"/>
</dbReference>
<dbReference type="SUPFAM" id="SSF52058">
    <property type="entry name" value="L domain-like"/>
    <property type="match status" value="1"/>
</dbReference>
<evidence type="ECO:0000259" key="5">
    <source>
        <dbReference type="Pfam" id="PF25019"/>
    </source>
</evidence>
<dbReference type="Pfam" id="PF25019">
    <property type="entry name" value="LRR_R13L1-DRL21"/>
    <property type="match status" value="1"/>
</dbReference>
<dbReference type="InterPro" id="IPR002182">
    <property type="entry name" value="NB-ARC"/>
</dbReference>
<dbReference type="OrthoDB" id="689569at2759"/>